<accession>A0A1G8CQW2</accession>
<proteinExistence type="predicted"/>
<dbReference type="GO" id="GO:0043190">
    <property type="term" value="C:ATP-binding cassette (ABC) transporter complex"/>
    <property type="evidence" value="ECO:0007669"/>
    <property type="project" value="InterPro"/>
</dbReference>
<reference evidence="3 4" key="1">
    <citation type="submission" date="2016-10" db="EMBL/GenBank/DDBJ databases">
        <authorList>
            <person name="de Groot N.N."/>
        </authorList>
    </citation>
    <scope>NUCLEOTIDE SEQUENCE [LARGE SCALE GENOMIC DNA]</scope>
    <source>
        <strain evidence="3 4">CGMCC 1.10228</strain>
    </source>
</reference>
<evidence type="ECO:0000313" key="3">
    <source>
        <dbReference type="EMBL" id="SDH47569.1"/>
    </source>
</evidence>
<dbReference type="Pfam" id="PF04069">
    <property type="entry name" value="OpuAC"/>
    <property type="match status" value="1"/>
</dbReference>
<evidence type="ECO:0000313" key="4">
    <source>
        <dbReference type="Proteomes" id="UP000198854"/>
    </source>
</evidence>
<evidence type="ECO:0000259" key="2">
    <source>
        <dbReference type="Pfam" id="PF04069"/>
    </source>
</evidence>
<dbReference type="GO" id="GO:0022857">
    <property type="term" value="F:transmembrane transporter activity"/>
    <property type="evidence" value="ECO:0007669"/>
    <property type="project" value="InterPro"/>
</dbReference>
<dbReference type="Gene3D" id="3.40.190.10">
    <property type="entry name" value="Periplasmic binding protein-like II"/>
    <property type="match status" value="1"/>
</dbReference>
<dbReference type="InterPro" id="IPR007210">
    <property type="entry name" value="ABC_Gly_betaine_transp_sub-bd"/>
</dbReference>
<dbReference type="GO" id="GO:0015871">
    <property type="term" value="P:choline transport"/>
    <property type="evidence" value="ECO:0007669"/>
    <property type="project" value="InterPro"/>
</dbReference>
<dbReference type="InterPro" id="IPR017783">
    <property type="entry name" value="ABC_choline_sub-bd"/>
</dbReference>
<feature type="signal peptide" evidence="1">
    <location>
        <begin position="1"/>
        <end position="50"/>
    </location>
</feature>
<feature type="domain" description="ABC-type glycine betaine transport system substrate-binding" evidence="2">
    <location>
        <begin position="57"/>
        <end position="308"/>
    </location>
</feature>
<sequence length="339" mass="37614">MTQEQYMSISFFTLKPNRLIQLFKLAFTSKALSWASIAAAAMFATGSALAAEPAQCKKVTFSDPGWTDIGATNGVATTLLETLGYKTQVYLLSVPVGFESLKNGEIDAFMGNWMPAQKDFITKYQSQIDVLRTNLEGVKFTLAVPSYVYDQGVKDFSDLNKFADDFRHRIYGIAPGSPANENLQKMIDKNDFDMKDWQVVESGEQAMLSEVDRAIRRHKFIVFLGWEPHPMNVNYDIKYLSGGDDYFGPNYGGATIHTLTRKGYASECSNVGKLLGNLKFSLTMENEIIDAASKQDTLAKDAARTWIKAHPQVLKDWLEGVTTYSGDPAMPAVTKALGL</sequence>
<dbReference type="EMBL" id="FNDD01000017">
    <property type="protein sequence ID" value="SDH47569.1"/>
    <property type="molecule type" value="Genomic_DNA"/>
</dbReference>
<gene>
    <name evidence="3" type="ORF">SAMN04488136_11718</name>
</gene>
<dbReference type="GO" id="GO:0042597">
    <property type="term" value="C:periplasmic space"/>
    <property type="evidence" value="ECO:0007669"/>
    <property type="project" value="InterPro"/>
</dbReference>
<dbReference type="STRING" id="861298.SAMN04488136_11718"/>
<dbReference type="SUPFAM" id="SSF53850">
    <property type="entry name" value="Periplasmic binding protein-like II"/>
    <property type="match status" value="1"/>
</dbReference>
<keyword evidence="1" id="KW-0732">Signal</keyword>
<protein>
    <submittedName>
        <fullName evidence="3">Glycine betaine/proline transport system substrate-binding protein</fullName>
    </submittedName>
</protein>
<dbReference type="GO" id="GO:0033265">
    <property type="term" value="F:choline binding"/>
    <property type="evidence" value="ECO:0007669"/>
    <property type="project" value="InterPro"/>
</dbReference>
<dbReference type="NCBIfam" id="TIGR03414">
    <property type="entry name" value="ABC_choline_bnd"/>
    <property type="match status" value="1"/>
</dbReference>
<keyword evidence="4" id="KW-1185">Reference proteome</keyword>
<feature type="chain" id="PRO_5011752881" evidence="1">
    <location>
        <begin position="51"/>
        <end position="339"/>
    </location>
</feature>
<dbReference type="Gene3D" id="3.40.190.100">
    <property type="entry name" value="Glycine betaine-binding periplasmic protein, domain 2"/>
    <property type="match status" value="1"/>
</dbReference>
<organism evidence="3 4">
    <name type="scientific">Vibrio xiamenensis</name>
    <dbReference type="NCBI Taxonomy" id="861298"/>
    <lineage>
        <taxon>Bacteria</taxon>
        <taxon>Pseudomonadati</taxon>
        <taxon>Pseudomonadota</taxon>
        <taxon>Gammaproteobacteria</taxon>
        <taxon>Vibrionales</taxon>
        <taxon>Vibrionaceae</taxon>
        <taxon>Vibrio</taxon>
    </lineage>
</organism>
<dbReference type="CDD" id="cd13640">
    <property type="entry name" value="PBP2_ChoX"/>
    <property type="match status" value="1"/>
</dbReference>
<dbReference type="AlphaFoldDB" id="A0A1G8CQW2"/>
<name>A0A1G8CQW2_9VIBR</name>
<dbReference type="Proteomes" id="UP000198854">
    <property type="component" value="Unassembled WGS sequence"/>
</dbReference>
<evidence type="ECO:0000256" key="1">
    <source>
        <dbReference type="SAM" id="SignalP"/>
    </source>
</evidence>